<dbReference type="GeneID" id="4388607"/>
<dbReference type="VEuPathDB" id="FungiDB:CHGG_03013"/>
<evidence type="ECO:0000313" key="3">
    <source>
        <dbReference type="Proteomes" id="UP000001056"/>
    </source>
</evidence>
<dbReference type="HOGENOM" id="CLU_1722144_0_0_1"/>
<dbReference type="InParanoid" id="Q2H9U1"/>
<name>Q2H9U1_CHAGB</name>
<dbReference type="AlphaFoldDB" id="Q2H9U1"/>
<dbReference type="EMBL" id="CH408030">
    <property type="protein sequence ID" value="EAQ91078.1"/>
    <property type="molecule type" value="Genomic_DNA"/>
</dbReference>
<sequence length="152" mass="17041">MGPRARPPKAGGFDEKYADAEPGGGPRVRHTQVRRMAAMDSESGNAVEWKERKAMGLRDSLAHMDNLVCSDRPFRDVQNSPRDVVVLCCCAAMARSWLALCCPSNTFLDWICKPRLQQVPKSMTVFHAVPNSRARPTYSTISNDNFRKLMDL</sequence>
<proteinExistence type="predicted"/>
<protein>
    <submittedName>
        <fullName evidence="2">Uncharacterized protein</fullName>
    </submittedName>
</protein>
<dbReference type="Proteomes" id="UP000001056">
    <property type="component" value="Unassembled WGS sequence"/>
</dbReference>
<dbReference type="RefSeq" id="XP_001229529.1">
    <property type="nucleotide sequence ID" value="XM_001229528.1"/>
</dbReference>
<evidence type="ECO:0000313" key="2">
    <source>
        <dbReference type="EMBL" id="EAQ91078.1"/>
    </source>
</evidence>
<organism evidence="2 3">
    <name type="scientific">Chaetomium globosum (strain ATCC 6205 / CBS 148.51 / DSM 1962 / NBRC 6347 / NRRL 1970)</name>
    <name type="common">Soil fungus</name>
    <dbReference type="NCBI Taxonomy" id="306901"/>
    <lineage>
        <taxon>Eukaryota</taxon>
        <taxon>Fungi</taxon>
        <taxon>Dikarya</taxon>
        <taxon>Ascomycota</taxon>
        <taxon>Pezizomycotina</taxon>
        <taxon>Sordariomycetes</taxon>
        <taxon>Sordariomycetidae</taxon>
        <taxon>Sordariales</taxon>
        <taxon>Chaetomiaceae</taxon>
        <taxon>Chaetomium</taxon>
    </lineage>
</organism>
<feature type="region of interest" description="Disordered" evidence="1">
    <location>
        <begin position="1"/>
        <end position="29"/>
    </location>
</feature>
<evidence type="ECO:0000256" key="1">
    <source>
        <dbReference type="SAM" id="MobiDB-lite"/>
    </source>
</evidence>
<keyword evidence="3" id="KW-1185">Reference proteome</keyword>
<accession>Q2H9U1</accession>
<reference evidence="3" key="1">
    <citation type="journal article" date="2015" name="Genome Announc.">
        <title>Draft genome sequence of the cellulolytic fungus Chaetomium globosum.</title>
        <authorList>
            <person name="Cuomo C.A."/>
            <person name="Untereiner W.A."/>
            <person name="Ma L.-J."/>
            <person name="Grabherr M."/>
            <person name="Birren B.W."/>
        </authorList>
    </citation>
    <scope>NUCLEOTIDE SEQUENCE [LARGE SCALE GENOMIC DNA]</scope>
    <source>
        <strain evidence="3">ATCC 6205 / CBS 148.51 / DSM 1962 / NBRC 6347 / NRRL 1970</strain>
    </source>
</reference>
<gene>
    <name evidence="2" type="ORF">CHGG_03013</name>
</gene>